<dbReference type="Proteomes" id="UP000317536">
    <property type="component" value="Unassembled WGS sequence"/>
</dbReference>
<comment type="caution">
    <text evidence="1">The sequence shown here is derived from an EMBL/GenBank/DDBJ whole genome shotgun (WGS) entry which is preliminary data.</text>
</comment>
<sequence>MSELGILQDRTADLSPLVSIMEYCYAHEVDKANRDKDYTPEQHKMRRAVNVNMLVHNLWDRAQSRNHWKLVDSRFTHLRDEVTGAYLQLHPTNPLTGKVAKPANTRRSIGRYTQEGCRRAGEILPWFYQDELAPNLSDVSLQALWHWENKQMVITIYKPLDAQKGSFCIELPLIGDRIQQQAMKFETISKDENVLEDLVQQDDEYTDNKNLR</sequence>
<proteinExistence type="predicted"/>
<evidence type="ECO:0000313" key="1">
    <source>
        <dbReference type="EMBL" id="TSJ85661.1"/>
    </source>
</evidence>
<evidence type="ECO:0000313" key="2">
    <source>
        <dbReference type="Proteomes" id="UP000317536"/>
    </source>
</evidence>
<accession>A0A556R9V2</accession>
<organism evidence="1 2">
    <name type="scientific">Bifidobacterium asteroides</name>
    <dbReference type="NCBI Taxonomy" id="1684"/>
    <lineage>
        <taxon>Bacteria</taxon>
        <taxon>Bacillati</taxon>
        <taxon>Actinomycetota</taxon>
        <taxon>Actinomycetes</taxon>
        <taxon>Bifidobacteriales</taxon>
        <taxon>Bifidobacteriaceae</taxon>
        <taxon>Bifidobacterium</taxon>
    </lineage>
</organism>
<name>A0A556R9V2_9BIFI</name>
<gene>
    <name evidence="1" type="ORF">FPK29_04685</name>
</gene>
<dbReference type="EMBL" id="VMHJ01000002">
    <property type="protein sequence ID" value="TSJ85661.1"/>
    <property type="molecule type" value="Genomic_DNA"/>
</dbReference>
<protein>
    <submittedName>
        <fullName evidence="1">Uncharacterized protein</fullName>
    </submittedName>
</protein>
<dbReference type="AlphaFoldDB" id="A0A556R9V2"/>
<reference evidence="1 2" key="1">
    <citation type="submission" date="2019-07" db="EMBL/GenBank/DDBJ databases">
        <title>Bifidobacterium asteroides genomes.</title>
        <authorList>
            <person name="Zheng H."/>
        </authorList>
    </citation>
    <scope>NUCLEOTIDE SEQUENCE [LARGE SCALE GENOMIC DNA]</scope>
    <source>
        <strain evidence="1 2">W8111</strain>
    </source>
</reference>